<dbReference type="Proteomes" id="UP000887579">
    <property type="component" value="Unplaced"/>
</dbReference>
<protein>
    <submittedName>
        <fullName evidence="2">Tyrosine-protein phosphatase domain-containing protein</fullName>
    </submittedName>
</protein>
<organism evidence="1 2">
    <name type="scientific">Panagrolaimus sp. ES5</name>
    <dbReference type="NCBI Taxonomy" id="591445"/>
    <lineage>
        <taxon>Eukaryota</taxon>
        <taxon>Metazoa</taxon>
        <taxon>Ecdysozoa</taxon>
        <taxon>Nematoda</taxon>
        <taxon>Chromadorea</taxon>
        <taxon>Rhabditida</taxon>
        <taxon>Tylenchina</taxon>
        <taxon>Panagrolaimomorpha</taxon>
        <taxon>Panagrolaimoidea</taxon>
        <taxon>Panagrolaimidae</taxon>
        <taxon>Panagrolaimus</taxon>
    </lineage>
</organism>
<proteinExistence type="predicted"/>
<name>A0AC34GB88_9BILA</name>
<accession>A0AC34GB88</accession>
<sequence>MSKEVDDPPPVGEDDEQSEEDEKKDVITATPQEIIDEINSKGEKPVQEWHETIIRNPPKIDAFLNLTNVSKNRFPNVLLYDKSRVRIRDKHGNDYYHASYVDSYDKAGKLLLFIRDMVLIILF</sequence>
<reference evidence="2" key="1">
    <citation type="submission" date="2022-11" db="UniProtKB">
        <authorList>
            <consortium name="WormBaseParasite"/>
        </authorList>
    </citation>
    <scope>IDENTIFICATION</scope>
</reference>
<evidence type="ECO:0000313" key="1">
    <source>
        <dbReference type="Proteomes" id="UP000887579"/>
    </source>
</evidence>
<evidence type="ECO:0000313" key="2">
    <source>
        <dbReference type="WBParaSite" id="ES5_v2.g26932.t1"/>
    </source>
</evidence>
<dbReference type="WBParaSite" id="ES5_v2.g26932.t1">
    <property type="protein sequence ID" value="ES5_v2.g26932.t1"/>
    <property type="gene ID" value="ES5_v2.g26932"/>
</dbReference>